<evidence type="ECO:0000313" key="2">
    <source>
        <dbReference type="Proteomes" id="UP000244224"/>
    </source>
</evidence>
<dbReference type="EMBL" id="QBKP01000014">
    <property type="protein sequence ID" value="PTX47019.1"/>
    <property type="molecule type" value="Genomic_DNA"/>
</dbReference>
<dbReference type="Gene3D" id="3.30.40.220">
    <property type="match status" value="1"/>
</dbReference>
<dbReference type="AlphaFoldDB" id="A0A2T6AT75"/>
<gene>
    <name evidence="1" type="ORF">C8N34_11439</name>
</gene>
<keyword evidence="2" id="KW-1185">Reference proteome</keyword>
<dbReference type="RefSeq" id="WP_108130031.1">
    <property type="nucleotide sequence ID" value="NZ_QBKP01000014.1"/>
</dbReference>
<comment type="caution">
    <text evidence="1">The sequence shown here is derived from an EMBL/GenBank/DDBJ whole genome shotgun (WGS) entry which is preliminary data.</text>
</comment>
<reference evidence="1 2" key="1">
    <citation type="submission" date="2018-04" db="EMBL/GenBank/DDBJ databases">
        <title>Genomic Encyclopedia of Archaeal and Bacterial Type Strains, Phase II (KMG-II): from individual species to whole genera.</title>
        <authorList>
            <person name="Goeker M."/>
        </authorList>
    </citation>
    <scope>NUCLEOTIDE SEQUENCE [LARGE SCALE GENOMIC DNA]</scope>
    <source>
        <strain evidence="1 2">DSM 21823</strain>
    </source>
</reference>
<sequence>MSVYIANFGVQNYEWPECLKRGTIATVNEVKAFELWKAGDREGYIRTRMAGLTVAGKQPTRAVAARWYNLMSIITQSVGDVWIHKEGPRIWWTRTTDEPASYYEKVEPVHPRRHVVVCHKPCEPWRNADETGAPLLWDALHPKAKDFLATEATLQKLTPDNAAYAMALIHGEPREQWHALPVWAAKVQSSKNKNTGARIYGGLDKCIWRMANTAFHTTAHANGQTVEKTVKNKDCLFTSQVALEAYIRELIEMQEGQCAITGMKLNFDDPDEDVEMCASLDRIDSSGHYEQGNLQVVCRFVNRWKGADDNAEFKRLIDILMT</sequence>
<accession>A0A2T6AT75</accession>
<proteinExistence type="predicted"/>
<dbReference type="OrthoDB" id="7340968at2"/>
<evidence type="ECO:0000313" key="1">
    <source>
        <dbReference type="EMBL" id="PTX47019.1"/>
    </source>
</evidence>
<protein>
    <submittedName>
        <fullName evidence="1">Uncharacterized protein</fullName>
    </submittedName>
</protein>
<organism evidence="1 2">
    <name type="scientific">Gemmobacter caeni</name>
    <dbReference type="NCBI Taxonomy" id="589035"/>
    <lineage>
        <taxon>Bacteria</taxon>
        <taxon>Pseudomonadati</taxon>
        <taxon>Pseudomonadota</taxon>
        <taxon>Alphaproteobacteria</taxon>
        <taxon>Rhodobacterales</taxon>
        <taxon>Paracoccaceae</taxon>
        <taxon>Gemmobacter</taxon>
    </lineage>
</organism>
<dbReference type="Proteomes" id="UP000244224">
    <property type="component" value="Unassembled WGS sequence"/>
</dbReference>
<name>A0A2T6AT75_9RHOB</name>